<organism evidence="7 8">
    <name type="scientific">Coprinopsis cinerea (strain Okayama-7 / 130 / ATCC MYA-4618 / FGSC 9003)</name>
    <name type="common">Inky cap fungus</name>
    <name type="synonym">Hormographiella aspergillata</name>
    <dbReference type="NCBI Taxonomy" id="240176"/>
    <lineage>
        <taxon>Eukaryota</taxon>
        <taxon>Fungi</taxon>
        <taxon>Dikarya</taxon>
        <taxon>Basidiomycota</taxon>
        <taxon>Agaricomycotina</taxon>
        <taxon>Agaricomycetes</taxon>
        <taxon>Agaricomycetidae</taxon>
        <taxon>Agaricales</taxon>
        <taxon>Agaricineae</taxon>
        <taxon>Psathyrellaceae</taxon>
        <taxon>Coprinopsis</taxon>
    </lineage>
</organism>
<evidence type="ECO:0000313" key="7">
    <source>
        <dbReference type="EMBL" id="EAU86927.2"/>
    </source>
</evidence>
<protein>
    <submittedName>
        <fullName evidence="7">Spermine/spermidine synthase</fullName>
    </submittedName>
</protein>
<dbReference type="InterPro" id="IPR030374">
    <property type="entry name" value="PABS"/>
</dbReference>
<dbReference type="GeneID" id="6011374"/>
<dbReference type="EMBL" id="AACS02000012">
    <property type="protein sequence ID" value="EAU86927.2"/>
    <property type="molecule type" value="Genomic_DNA"/>
</dbReference>
<name>A8NM74_COPC7</name>
<dbReference type="GO" id="GO:0016740">
    <property type="term" value="F:transferase activity"/>
    <property type="evidence" value="ECO:0007669"/>
    <property type="project" value="UniProtKB-UniRule"/>
</dbReference>
<dbReference type="SUPFAM" id="SSF53335">
    <property type="entry name" value="S-adenosyl-L-methionine-dependent methyltransferases"/>
    <property type="match status" value="1"/>
</dbReference>
<keyword evidence="5" id="KW-1133">Transmembrane helix</keyword>
<dbReference type="HOGENOM" id="CLU_017511_1_0_1"/>
<dbReference type="PROSITE" id="PS51006">
    <property type="entry name" value="PABS_2"/>
    <property type="match status" value="1"/>
</dbReference>
<sequence length="606" mass="66134">MSNQPQPVPLSRKKSGLIAAIILPLSLILYTYERALVPIYSSGPTKEWFSVFVAAGAALAALNPISITSSLAWLLIAVALTIAPNANYWVAVWTARYGKAVAGVSATHTLVLLPIVFLISTAVMVVDNEPGTRAEPVPVGQRLSRAAVIYLISSGLDRELWSVFPLLNKVSESQIYLGLAAIFYLLWILSTPLFDASSKAAKGKGKKTQETIPTQSSGPLSLRVIAAAAFTALFAVGHPFLKNPVLPHPLPAPYTYPDGTFRVLSAVQSVTGLISVVDWLPPPEGENNDPAAMHSARYLRASHSILGGVWTHEKVMVTDQSERPVEDSFGTPLGDSIYATFVLQEAVRMINSTAKGGKLDNALIIGLGIGTAATSLMRHGVSTTIVEIDPAVYDAARTWFGLPDPGADKVFLEDARYWVEKRKACTQAGECPLFDTVIHDCFSGGGVPQHLYTDEFWKDLKSIVKPEGSVVVNFAGVVNSEATRLVLNTLLNSFDQCRAFHDFFDEFTEDIYNKEFINMVLFCTSSKKPLTFRKGRTSDYLGSPLRRHVLSSLDTREVDLAPLTDTSGKYLVTDDNNPLGKLQDAQGAHHWEVMRTVLPNSHWETY</sequence>
<dbReference type="STRING" id="240176.A8NM74"/>
<keyword evidence="8" id="KW-1185">Reference proteome</keyword>
<proteinExistence type="inferred from homology"/>
<keyword evidence="3 4" id="KW-0620">Polyamine biosynthesis</keyword>
<dbReference type="PANTHER" id="PTHR43317:SF1">
    <property type="entry name" value="THERMOSPERMINE SYNTHASE ACAULIS5"/>
    <property type="match status" value="1"/>
</dbReference>
<evidence type="ECO:0000259" key="6">
    <source>
        <dbReference type="PROSITE" id="PS51006"/>
    </source>
</evidence>
<keyword evidence="5" id="KW-0472">Membrane</keyword>
<reference evidence="7 8" key="1">
    <citation type="journal article" date="2010" name="Proc. Natl. Acad. Sci. U.S.A.">
        <title>Insights into evolution of multicellular fungi from the assembled chromosomes of the mushroom Coprinopsis cinerea (Coprinus cinereus).</title>
        <authorList>
            <person name="Stajich J.E."/>
            <person name="Wilke S.K."/>
            <person name="Ahren D."/>
            <person name="Au C.H."/>
            <person name="Birren B.W."/>
            <person name="Borodovsky M."/>
            <person name="Burns C."/>
            <person name="Canback B."/>
            <person name="Casselton L.A."/>
            <person name="Cheng C.K."/>
            <person name="Deng J."/>
            <person name="Dietrich F.S."/>
            <person name="Fargo D.C."/>
            <person name="Farman M.L."/>
            <person name="Gathman A.C."/>
            <person name="Goldberg J."/>
            <person name="Guigo R."/>
            <person name="Hoegger P.J."/>
            <person name="Hooker J.B."/>
            <person name="Huggins A."/>
            <person name="James T.Y."/>
            <person name="Kamada T."/>
            <person name="Kilaru S."/>
            <person name="Kodira C."/>
            <person name="Kues U."/>
            <person name="Kupfer D."/>
            <person name="Kwan H.S."/>
            <person name="Lomsadze A."/>
            <person name="Li W."/>
            <person name="Lilly W.W."/>
            <person name="Ma L.J."/>
            <person name="Mackey A.J."/>
            <person name="Manning G."/>
            <person name="Martin F."/>
            <person name="Muraguchi H."/>
            <person name="Natvig D.O."/>
            <person name="Palmerini H."/>
            <person name="Ramesh M.A."/>
            <person name="Rehmeyer C.J."/>
            <person name="Roe B.A."/>
            <person name="Shenoy N."/>
            <person name="Stanke M."/>
            <person name="Ter-Hovhannisyan V."/>
            <person name="Tunlid A."/>
            <person name="Velagapudi R."/>
            <person name="Vision T.J."/>
            <person name="Zeng Q."/>
            <person name="Zolan M.E."/>
            <person name="Pukkila P.J."/>
        </authorList>
    </citation>
    <scope>NUCLEOTIDE SEQUENCE [LARGE SCALE GENOMIC DNA]</scope>
    <source>
        <strain evidence="8">Okayama-7 / 130 / ATCC MYA-4618 / FGSC 9003</strain>
    </source>
</reference>
<evidence type="ECO:0000256" key="4">
    <source>
        <dbReference type="PROSITE-ProRule" id="PRU00354"/>
    </source>
</evidence>
<dbReference type="NCBIfam" id="NF037959">
    <property type="entry name" value="MFS_SpdSyn"/>
    <property type="match status" value="1"/>
</dbReference>
<dbReference type="KEGG" id="cci:CC1G_09784"/>
<dbReference type="RefSeq" id="XP_001834857.2">
    <property type="nucleotide sequence ID" value="XM_001834805.2"/>
</dbReference>
<accession>A8NM74</accession>
<dbReference type="AlphaFoldDB" id="A8NM74"/>
<dbReference type="Proteomes" id="UP000001861">
    <property type="component" value="Unassembled WGS sequence"/>
</dbReference>
<dbReference type="PANTHER" id="PTHR43317">
    <property type="entry name" value="THERMOSPERMINE SYNTHASE ACAULIS5"/>
    <property type="match status" value="1"/>
</dbReference>
<keyword evidence="2 4" id="KW-0808">Transferase</keyword>
<feature type="transmembrane region" description="Helical" evidence="5">
    <location>
        <begin position="16"/>
        <end position="36"/>
    </location>
</feature>
<evidence type="ECO:0000256" key="5">
    <source>
        <dbReference type="SAM" id="Phobius"/>
    </source>
</evidence>
<feature type="transmembrane region" description="Helical" evidence="5">
    <location>
        <begin position="220"/>
        <end position="241"/>
    </location>
</feature>
<dbReference type="InParanoid" id="A8NM74"/>
<comment type="caution">
    <text evidence="7">The sequence shown here is derived from an EMBL/GenBank/DDBJ whole genome shotgun (WGS) entry which is preliminary data.</text>
</comment>
<dbReference type="VEuPathDB" id="FungiDB:CC1G_09784"/>
<dbReference type="GO" id="GO:0006596">
    <property type="term" value="P:polyamine biosynthetic process"/>
    <property type="evidence" value="ECO:0007669"/>
    <property type="project" value="UniProtKB-UniRule"/>
</dbReference>
<feature type="transmembrane region" description="Helical" evidence="5">
    <location>
        <begin position="48"/>
        <end position="65"/>
    </location>
</feature>
<evidence type="ECO:0000313" key="8">
    <source>
        <dbReference type="Proteomes" id="UP000001861"/>
    </source>
</evidence>
<keyword evidence="5" id="KW-0812">Transmembrane</keyword>
<dbReference type="OMA" id="GVWVGPK"/>
<dbReference type="InterPro" id="IPR029063">
    <property type="entry name" value="SAM-dependent_MTases_sf"/>
</dbReference>
<feature type="transmembrane region" description="Helical" evidence="5">
    <location>
        <begin position="102"/>
        <end position="126"/>
    </location>
</feature>
<evidence type="ECO:0000256" key="2">
    <source>
        <dbReference type="ARBA" id="ARBA00022679"/>
    </source>
</evidence>
<dbReference type="Pfam" id="PF01564">
    <property type="entry name" value="Spermine_synth"/>
    <property type="match status" value="1"/>
</dbReference>
<feature type="domain" description="PABS" evidence="6">
    <location>
        <begin position="361"/>
        <end position="525"/>
    </location>
</feature>
<evidence type="ECO:0000256" key="1">
    <source>
        <dbReference type="ARBA" id="ARBA00007867"/>
    </source>
</evidence>
<dbReference type="eggNOG" id="ENOG502QTVA">
    <property type="taxonomic scope" value="Eukaryota"/>
</dbReference>
<dbReference type="OrthoDB" id="2016285at2759"/>
<comment type="similarity">
    <text evidence="1">Belongs to the spermidine/spermine synthase family.</text>
</comment>
<feature type="active site" description="Proton acceptor" evidence="4">
    <location>
        <position position="440"/>
    </location>
</feature>
<evidence type="ECO:0000256" key="3">
    <source>
        <dbReference type="ARBA" id="ARBA00023115"/>
    </source>
</evidence>
<gene>
    <name evidence="7" type="ORF">CC1G_09784</name>
</gene>
<feature type="transmembrane region" description="Helical" evidence="5">
    <location>
        <begin position="71"/>
        <end position="90"/>
    </location>
</feature>
<dbReference type="Gene3D" id="3.40.50.150">
    <property type="entry name" value="Vaccinia Virus protein VP39"/>
    <property type="match status" value="1"/>
</dbReference>
<feature type="transmembrane region" description="Helical" evidence="5">
    <location>
        <begin position="175"/>
        <end position="194"/>
    </location>
</feature>